<dbReference type="AlphaFoldDB" id="A0A9D4JG69"/>
<dbReference type="EMBL" id="JAIWYP010000006">
    <property type="protein sequence ID" value="KAH3806512.1"/>
    <property type="molecule type" value="Genomic_DNA"/>
</dbReference>
<dbReference type="CDD" id="cd14978">
    <property type="entry name" value="7tmA_FMRFamide_R-like"/>
    <property type="match status" value="1"/>
</dbReference>
<evidence type="ECO:0000313" key="8">
    <source>
        <dbReference type="Proteomes" id="UP000828390"/>
    </source>
</evidence>
<evidence type="ECO:0000313" key="7">
    <source>
        <dbReference type="EMBL" id="KAH3806512.1"/>
    </source>
</evidence>
<evidence type="ECO:0000256" key="4">
    <source>
        <dbReference type="ARBA" id="ARBA00023136"/>
    </source>
</evidence>
<keyword evidence="8" id="KW-1185">Reference proteome</keyword>
<feature type="transmembrane region" description="Helical" evidence="5">
    <location>
        <begin position="128"/>
        <end position="149"/>
    </location>
</feature>
<dbReference type="InterPro" id="IPR000276">
    <property type="entry name" value="GPCR_Rhodpsn"/>
</dbReference>
<feature type="domain" description="G-protein coupled receptors family 1 profile" evidence="6">
    <location>
        <begin position="53"/>
        <end position="327"/>
    </location>
</feature>
<organism evidence="7 8">
    <name type="scientific">Dreissena polymorpha</name>
    <name type="common">Zebra mussel</name>
    <name type="synonym">Mytilus polymorpha</name>
    <dbReference type="NCBI Taxonomy" id="45954"/>
    <lineage>
        <taxon>Eukaryota</taxon>
        <taxon>Metazoa</taxon>
        <taxon>Spiralia</taxon>
        <taxon>Lophotrochozoa</taxon>
        <taxon>Mollusca</taxon>
        <taxon>Bivalvia</taxon>
        <taxon>Autobranchia</taxon>
        <taxon>Heteroconchia</taxon>
        <taxon>Euheterodonta</taxon>
        <taxon>Imparidentia</taxon>
        <taxon>Neoheterodontei</taxon>
        <taxon>Myida</taxon>
        <taxon>Dreissenoidea</taxon>
        <taxon>Dreissenidae</taxon>
        <taxon>Dreissena</taxon>
    </lineage>
</organism>
<comment type="subcellular location">
    <subcellularLocation>
        <location evidence="1">Membrane</location>
    </subcellularLocation>
</comment>
<evidence type="ECO:0000256" key="3">
    <source>
        <dbReference type="ARBA" id="ARBA00022989"/>
    </source>
</evidence>
<evidence type="ECO:0000256" key="5">
    <source>
        <dbReference type="SAM" id="Phobius"/>
    </source>
</evidence>
<dbReference type="PANTHER" id="PTHR46273">
    <property type="entry name" value="MYOSUPPRESSIN RECEPTOR 1, ISOFORM B-RELATED"/>
    <property type="match status" value="1"/>
</dbReference>
<gene>
    <name evidence="7" type="ORF">DPMN_134835</name>
</gene>
<dbReference type="GO" id="GO:0005886">
    <property type="term" value="C:plasma membrane"/>
    <property type="evidence" value="ECO:0007669"/>
    <property type="project" value="TreeGrafter"/>
</dbReference>
<accession>A0A9D4JG69</accession>
<comment type="caution">
    <text evidence="7">The sequence shown here is derived from an EMBL/GenBank/DDBJ whole genome shotgun (WGS) entry which is preliminary data.</text>
</comment>
<feature type="transmembrane region" description="Helical" evidence="5">
    <location>
        <begin position="215"/>
        <end position="238"/>
    </location>
</feature>
<protein>
    <recommendedName>
        <fullName evidence="6">G-protein coupled receptors family 1 profile domain-containing protein</fullName>
    </recommendedName>
</protein>
<dbReference type="InterPro" id="IPR019427">
    <property type="entry name" value="7TM_GPCR_serpentine_rcpt_Srw"/>
</dbReference>
<feature type="transmembrane region" description="Helical" evidence="5">
    <location>
        <begin position="161"/>
        <end position="184"/>
    </location>
</feature>
<keyword evidence="3 5" id="KW-1133">Transmembrane helix</keyword>
<reference evidence="7" key="1">
    <citation type="journal article" date="2019" name="bioRxiv">
        <title>The Genome of the Zebra Mussel, Dreissena polymorpha: A Resource for Invasive Species Research.</title>
        <authorList>
            <person name="McCartney M.A."/>
            <person name="Auch B."/>
            <person name="Kono T."/>
            <person name="Mallez S."/>
            <person name="Zhang Y."/>
            <person name="Obille A."/>
            <person name="Becker A."/>
            <person name="Abrahante J.E."/>
            <person name="Garbe J."/>
            <person name="Badalamenti J.P."/>
            <person name="Herman A."/>
            <person name="Mangelson H."/>
            <person name="Liachko I."/>
            <person name="Sullivan S."/>
            <person name="Sone E.D."/>
            <person name="Koren S."/>
            <person name="Silverstein K.A.T."/>
            <person name="Beckman K.B."/>
            <person name="Gohl D.M."/>
        </authorList>
    </citation>
    <scope>NUCLEOTIDE SEQUENCE</scope>
    <source>
        <strain evidence="7">Duluth1</strain>
        <tissue evidence="7">Whole animal</tissue>
    </source>
</reference>
<dbReference type="Gene3D" id="1.20.1070.10">
    <property type="entry name" value="Rhodopsin 7-helix transmembrane proteins"/>
    <property type="match status" value="1"/>
</dbReference>
<feature type="transmembrane region" description="Helical" evidence="5">
    <location>
        <begin position="314"/>
        <end position="330"/>
    </location>
</feature>
<dbReference type="PROSITE" id="PS50262">
    <property type="entry name" value="G_PROTEIN_RECEP_F1_2"/>
    <property type="match status" value="1"/>
</dbReference>
<evidence type="ECO:0000256" key="1">
    <source>
        <dbReference type="ARBA" id="ARBA00004370"/>
    </source>
</evidence>
<dbReference type="InterPro" id="IPR017452">
    <property type="entry name" value="GPCR_Rhodpsn_7TM"/>
</dbReference>
<name>A0A9D4JG69_DREPO</name>
<feature type="transmembrane region" description="Helical" evidence="5">
    <location>
        <begin position="271"/>
        <end position="294"/>
    </location>
</feature>
<dbReference type="PRINTS" id="PR00237">
    <property type="entry name" value="GPCRRHODOPSN"/>
</dbReference>
<evidence type="ECO:0000256" key="2">
    <source>
        <dbReference type="ARBA" id="ARBA00022692"/>
    </source>
</evidence>
<dbReference type="SUPFAM" id="SSF81321">
    <property type="entry name" value="Family A G protein-coupled receptor-like"/>
    <property type="match status" value="1"/>
</dbReference>
<sequence>MVSPIVNATVMSILNATQGQQEVHESHIALFGSRYGKVHGYISIVVCIFGVISNILNAIVLTRRHMITPTNYILTALAIADCLQMLTYPVFAIYSFFYSQKRLDANHSQGWMYYLVVQNIFNSTCHNMAMWFTVSLAVFRYIVVCHHGIGDRLCSLQRALLTIKIIVIANVIVCIPDIFLYRVAKLTDFGYNFSGYVGADSYLVEKHKFYKTFNYWFFAVIMKVVPCILLTLLSTMVIQAMYQASKRRVRLLQQARPSDHNVNRKHNRTTWMLVSVVLFSVIIELPHGILLMVSGLNKDFLKEVYSNLGDFKDLLLLLNSSVNFVLYSIMSKKFRDTFKNLFAVSFKCHTQRVTRRQNVYTISTNTEVTTL</sequence>
<reference evidence="7" key="2">
    <citation type="submission" date="2020-11" db="EMBL/GenBank/DDBJ databases">
        <authorList>
            <person name="McCartney M.A."/>
            <person name="Auch B."/>
            <person name="Kono T."/>
            <person name="Mallez S."/>
            <person name="Becker A."/>
            <person name="Gohl D.M."/>
            <person name="Silverstein K.A.T."/>
            <person name="Koren S."/>
            <person name="Bechman K.B."/>
            <person name="Herman A."/>
            <person name="Abrahante J.E."/>
            <person name="Garbe J."/>
        </authorList>
    </citation>
    <scope>NUCLEOTIDE SEQUENCE</scope>
    <source>
        <strain evidence="7">Duluth1</strain>
        <tissue evidence="7">Whole animal</tissue>
    </source>
</reference>
<dbReference type="GO" id="GO:0008528">
    <property type="term" value="F:G protein-coupled peptide receptor activity"/>
    <property type="evidence" value="ECO:0007669"/>
    <property type="project" value="InterPro"/>
</dbReference>
<dbReference type="InterPro" id="IPR053219">
    <property type="entry name" value="GPCR_Dmsr-1"/>
</dbReference>
<feature type="transmembrane region" description="Helical" evidence="5">
    <location>
        <begin position="72"/>
        <end position="97"/>
    </location>
</feature>
<evidence type="ECO:0000259" key="6">
    <source>
        <dbReference type="PROSITE" id="PS50262"/>
    </source>
</evidence>
<feature type="transmembrane region" description="Helical" evidence="5">
    <location>
        <begin position="40"/>
        <end position="60"/>
    </location>
</feature>
<proteinExistence type="predicted"/>
<keyword evidence="4 5" id="KW-0472">Membrane</keyword>
<keyword evidence="2 5" id="KW-0812">Transmembrane</keyword>
<dbReference type="Proteomes" id="UP000828390">
    <property type="component" value="Unassembled WGS sequence"/>
</dbReference>
<dbReference type="PANTHER" id="PTHR46273:SF4">
    <property type="entry name" value="AT19640P"/>
    <property type="match status" value="1"/>
</dbReference>
<dbReference type="Pfam" id="PF10324">
    <property type="entry name" value="7TM_GPCR_Srw"/>
    <property type="match status" value="1"/>
</dbReference>